<dbReference type="EMBL" id="JAIWYP010000011">
    <property type="protein sequence ID" value="KAH3735749.1"/>
    <property type="molecule type" value="Genomic_DNA"/>
</dbReference>
<evidence type="ECO:0000313" key="2">
    <source>
        <dbReference type="Proteomes" id="UP000828390"/>
    </source>
</evidence>
<reference evidence="1" key="1">
    <citation type="journal article" date="2019" name="bioRxiv">
        <title>The Genome of the Zebra Mussel, Dreissena polymorpha: A Resource for Invasive Species Research.</title>
        <authorList>
            <person name="McCartney M.A."/>
            <person name="Auch B."/>
            <person name="Kono T."/>
            <person name="Mallez S."/>
            <person name="Zhang Y."/>
            <person name="Obille A."/>
            <person name="Becker A."/>
            <person name="Abrahante J.E."/>
            <person name="Garbe J."/>
            <person name="Badalamenti J.P."/>
            <person name="Herman A."/>
            <person name="Mangelson H."/>
            <person name="Liachko I."/>
            <person name="Sullivan S."/>
            <person name="Sone E.D."/>
            <person name="Koren S."/>
            <person name="Silverstein K.A.T."/>
            <person name="Beckman K.B."/>
            <person name="Gohl D.M."/>
        </authorList>
    </citation>
    <scope>NUCLEOTIDE SEQUENCE</scope>
    <source>
        <strain evidence="1">Duluth1</strain>
        <tissue evidence="1">Whole animal</tissue>
    </source>
</reference>
<dbReference type="Proteomes" id="UP000828390">
    <property type="component" value="Unassembled WGS sequence"/>
</dbReference>
<reference evidence="1" key="2">
    <citation type="submission" date="2020-11" db="EMBL/GenBank/DDBJ databases">
        <authorList>
            <person name="McCartney M.A."/>
            <person name="Auch B."/>
            <person name="Kono T."/>
            <person name="Mallez S."/>
            <person name="Becker A."/>
            <person name="Gohl D.M."/>
            <person name="Silverstein K.A.T."/>
            <person name="Koren S."/>
            <person name="Bechman K.B."/>
            <person name="Herman A."/>
            <person name="Abrahante J.E."/>
            <person name="Garbe J."/>
        </authorList>
    </citation>
    <scope>NUCLEOTIDE SEQUENCE</scope>
    <source>
        <strain evidence="1">Duluth1</strain>
        <tissue evidence="1">Whole animal</tissue>
    </source>
</reference>
<protein>
    <submittedName>
        <fullName evidence="1">Uncharacterized protein</fullName>
    </submittedName>
</protein>
<organism evidence="1 2">
    <name type="scientific">Dreissena polymorpha</name>
    <name type="common">Zebra mussel</name>
    <name type="synonym">Mytilus polymorpha</name>
    <dbReference type="NCBI Taxonomy" id="45954"/>
    <lineage>
        <taxon>Eukaryota</taxon>
        <taxon>Metazoa</taxon>
        <taxon>Spiralia</taxon>
        <taxon>Lophotrochozoa</taxon>
        <taxon>Mollusca</taxon>
        <taxon>Bivalvia</taxon>
        <taxon>Autobranchia</taxon>
        <taxon>Heteroconchia</taxon>
        <taxon>Euheterodonta</taxon>
        <taxon>Imparidentia</taxon>
        <taxon>Neoheterodontei</taxon>
        <taxon>Myida</taxon>
        <taxon>Dreissenoidea</taxon>
        <taxon>Dreissenidae</taxon>
        <taxon>Dreissena</taxon>
    </lineage>
</organism>
<sequence>MSPKNAPHLLYKAQELQVCPEHDCNTCWSVRALTGDRQTTKFGLVWKRHLTRLSVQDCSPGRSTSKKLEKKLDGICKRVNITSRSHNRPD</sequence>
<evidence type="ECO:0000313" key="1">
    <source>
        <dbReference type="EMBL" id="KAH3735749.1"/>
    </source>
</evidence>
<comment type="caution">
    <text evidence="1">The sequence shown here is derived from an EMBL/GenBank/DDBJ whole genome shotgun (WGS) entry which is preliminary data.</text>
</comment>
<name>A0A9D4D066_DREPO</name>
<accession>A0A9D4D066</accession>
<keyword evidence="2" id="KW-1185">Reference proteome</keyword>
<proteinExistence type="predicted"/>
<dbReference type="AlphaFoldDB" id="A0A9D4D066"/>
<gene>
    <name evidence="1" type="ORF">DPMN_042284</name>
</gene>